<evidence type="ECO:0000256" key="9">
    <source>
        <dbReference type="ARBA" id="ARBA00023065"/>
    </source>
</evidence>
<protein>
    <recommendedName>
        <fullName evidence="15">ATP synthase subunit b</fullName>
    </recommendedName>
    <alternativeName>
        <fullName evidence="15">ATP synthase F(0) sector subunit b</fullName>
    </alternativeName>
    <alternativeName>
        <fullName evidence="15">ATPase subunit I</fullName>
    </alternativeName>
    <alternativeName>
        <fullName evidence="15">F-type ATPase subunit b</fullName>
        <shortName evidence="15">F-ATPase subunit b</shortName>
    </alternativeName>
</protein>
<dbReference type="KEGG" id="hdi:HDIA_1590"/>
<dbReference type="EMBL" id="LT960614">
    <property type="protein sequence ID" value="SON55131.1"/>
    <property type="molecule type" value="Genomic_DNA"/>
</dbReference>
<name>A0A2C9D5X3_9HYPH</name>
<evidence type="ECO:0000256" key="6">
    <source>
        <dbReference type="ARBA" id="ARBA00022692"/>
    </source>
</evidence>
<dbReference type="PANTHER" id="PTHR33445">
    <property type="entry name" value="ATP SYNTHASE SUBUNIT B', CHLOROPLASTIC"/>
    <property type="match status" value="1"/>
</dbReference>
<evidence type="ECO:0000256" key="14">
    <source>
        <dbReference type="ARBA" id="ARBA00025830"/>
    </source>
</evidence>
<evidence type="ECO:0000256" key="2">
    <source>
        <dbReference type="ARBA" id="ARBA00005513"/>
    </source>
</evidence>
<comment type="function">
    <text evidence="12 15">F(1)F(0) ATP synthase produces ATP from ADP in the presence of a proton or sodium gradient. F-type ATPases consist of two structural domains, F(1) containing the extramembraneous catalytic core and F(0) containing the membrane proton channel, linked together by a central stalk and a peripheral stalk. During catalysis, ATP synthesis in the catalytic domain of F(1) is coupled via a rotary mechanism of the central stalk subunits to proton translocation.</text>
</comment>
<dbReference type="InterPro" id="IPR000711">
    <property type="entry name" value="ATPase_OSCP/dsu"/>
</dbReference>
<dbReference type="CDD" id="cd06503">
    <property type="entry name" value="ATP-synt_Fo_b"/>
    <property type="match status" value="1"/>
</dbReference>
<keyword evidence="7 15" id="KW-0375">Hydrogen ion transport</keyword>
<dbReference type="RefSeq" id="WP_099555689.1">
    <property type="nucleotide sequence ID" value="NZ_LT960614.1"/>
</dbReference>
<evidence type="ECO:0000256" key="16">
    <source>
        <dbReference type="RuleBase" id="RU003848"/>
    </source>
</evidence>
<dbReference type="InterPro" id="IPR002146">
    <property type="entry name" value="ATP_synth_b/b'su_bac/chlpt"/>
</dbReference>
<comment type="function">
    <text evidence="13">Component of the F(0) channel, it forms part of the peripheral stalk, linking F(1) to F(0). The b'-subunit is a diverged and duplicated form of b found in plants and photosynthetic bacteria.</text>
</comment>
<dbReference type="HAMAP" id="MF_01398">
    <property type="entry name" value="ATP_synth_b_bprime"/>
    <property type="match status" value="1"/>
</dbReference>
<dbReference type="OrthoDB" id="466272at2"/>
<keyword evidence="17" id="KW-0175">Coiled coil</keyword>
<evidence type="ECO:0000256" key="1">
    <source>
        <dbReference type="ARBA" id="ARBA00004377"/>
    </source>
</evidence>
<dbReference type="GO" id="GO:0046961">
    <property type="term" value="F:proton-transporting ATPase activity, rotational mechanism"/>
    <property type="evidence" value="ECO:0007669"/>
    <property type="project" value="TreeGrafter"/>
</dbReference>
<reference evidence="19" key="1">
    <citation type="submission" date="2017-09" db="EMBL/GenBank/DDBJ databases">
        <title>Genome sequence of Nannocystis excedens DSM 71.</title>
        <authorList>
            <person name="Blom J."/>
        </authorList>
    </citation>
    <scope>NUCLEOTIDE SEQUENCE [LARGE SCALE GENOMIC DNA]</scope>
    <source>
        <strain evidence="19">type strain: E19</strain>
    </source>
</reference>
<gene>
    <name evidence="18" type="primary">atpF_2</name>
    <name evidence="15" type="synonym">atpF</name>
    <name evidence="18" type="ORF">HDIA_1590</name>
</gene>
<proteinExistence type="inferred from homology"/>
<feature type="transmembrane region" description="Helical" evidence="15">
    <location>
        <begin position="6"/>
        <end position="27"/>
    </location>
</feature>
<comment type="similarity">
    <text evidence="2 15 16">Belongs to the ATPase B chain family.</text>
</comment>
<evidence type="ECO:0000256" key="5">
    <source>
        <dbReference type="ARBA" id="ARBA00022547"/>
    </source>
</evidence>
<sequence>MQIDWWTLALQLINALILIWILSRFLFKPVAKVIADRQAAARKIVEEAEALKQAAEADRTAIAAERSNLAAEHERLLAASRQDADEARQSLVAKAEAEIEDMRSAAASIIDRQKQEAAKEVSRQATQLAVAIARRLVSRLPDASKVTGFAEGLAKAIAELPETTRADLAGMDAPLRLHVARPLTEEETAAITAAIGEVLGHAPALDPVVDPDVIAGLEVEAQHAVIRNSLRGDLDRILAEFQDQEAETR</sequence>
<evidence type="ECO:0000256" key="8">
    <source>
        <dbReference type="ARBA" id="ARBA00022989"/>
    </source>
</evidence>
<feature type="coiled-coil region" evidence="17">
    <location>
        <begin position="38"/>
        <end position="112"/>
    </location>
</feature>
<organism evidence="18 19">
    <name type="scientific">Hartmannibacter diazotrophicus</name>
    <dbReference type="NCBI Taxonomy" id="1482074"/>
    <lineage>
        <taxon>Bacteria</taxon>
        <taxon>Pseudomonadati</taxon>
        <taxon>Pseudomonadota</taxon>
        <taxon>Alphaproteobacteria</taxon>
        <taxon>Hyphomicrobiales</taxon>
        <taxon>Pleomorphomonadaceae</taxon>
        <taxon>Hartmannibacter</taxon>
    </lineage>
</organism>
<keyword evidence="8 15" id="KW-1133">Transmembrane helix</keyword>
<dbReference type="InterPro" id="IPR050059">
    <property type="entry name" value="ATP_synthase_B_chain"/>
</dbReference>
<dbReference type="GO" id="GO:0005886">
    <property type="term" value="C:plasma membrane"/>
    <property type="evidence" value="ECO:0007669"/>
    <property type="project" value="UniProtKB-SubCell"/>
</dbReference>
<evidence type="ECO:0000256" key="7">
    <source>
        <dbReference type="ARBA" id="ARBA00022781"/>
    </source>
</evidence>
<evidence type="ECO:0000313" key="18">
    <source>
        <dbReference type="EMBL" id="SON55131.1"/>
    </source>
</evidence>
<evidence type="ECO:0000256" key="10">
    <source>
        <dbReference type="ARBA" id="ARBA00023136"/>
    </source>
</evidence>
<keyword evidence="9 15" id="KW-0406">Ion transport</keyword>
<evidence type="ECO:0000256" key="4">
    <source>
        <dbReference type="ARBA" id="ARBA00022475"/>
    </source>
</evidence>
<evidence type="ECO:0000256" key="12">
    <source>
        <dbReference type="ARBA" id="ARBA00025198"/>
    </source>
</evidence>
<dbReference type="PANTHER" id="PTHR33445:SF2">
    <property type="entry name" value="ATP SYNTHASE SUBUNIT B', CHLOROPLASTIC"/>
    <property type="match status" value="1"/>
</dbReference>
<dbReference type="Pfam" id="PF00213">
    <property type="entry name" value="OSCP"/>
    <property type="match status" value="1"/>
</dbReference>
<dbReference type="Proteomes" id="UP000223606">
    <property type="component" value="Chromosome 1"/>
</dbReference>
<keyword evidence="6 15" id="KW-0812">Transmembrane</keyword>
<accession>A0A2C9D5X3</accession>
<evidence type="ECO:0000256" key="3">
    <source>
        <dbReference type="ARBA" id="ARBA00022448"/>
    </source>
</evidence>
<evidence type="ECO:0000256" key="11">
    <source>
        <dbReference type="ARBA" id="ARBA00023310"/>
    </source>
</evidence>
<evidence type="ECO:0000256" key="15">
    <source>
        <dbReference type="HAMAP-Rule" id="MF_01398"/>
    </source>
</evidence>
<evidence type="ECO:0000256" key="17">
    <source>
        <dbReference type="SAM" id="Coils"/>
    </source>
</evidence>
<evidence type="ECO:0000256" key="13">
    <source>
        <dbReference type="ARBA" id="ARBA00025614"/>
    </source>
</evidence>
<evidence type="ECO:0000313" key="19">
    <source>
        <dbReference type="Proteomes" id="UP000223606"/>
    </source>
</evidence>
<dbReference type="AlphaFoldDB" id="A0A2C9D5X3"/>
<keyword evidence="10 15" id="KW-0472">Membrane</keyword>
<dbReference type="GO" id="GO:0045259">
    <property type="term" value="C:proton-transporting ATP synthase complex"/>
    <property type="evidence" value="ECO:0007669"/>
    <property type="project" value="UniProtKB-KW"/>
</dbReference>
<dbReference type="Pfam" id="PF00430">
    <property type="entry name" value="ATP-synt_B"/>
    <property type="match status" value="1"/>
</dbReference>
<keyword evidence="11 15" id="KW-0066">ATP synthesis</keyword>
<comment type="subunit">
    <text evidence="14 15">F-type ATPases have 2 components, F(1) - the catalytic core - and F(0) - the membrane proton channel. F(1) has five subunits: alpha(3), beta(3), gamma(1), delta(1), epsilon(1). F(0) has three main subunits: a(1), b(2) and c(10-14). The alpha and beta chains form an alternating ring which encloses part of the gamma chain. F(1) is attached to F(0) by a central stalk formed by the gamma and epsilon chains, while a peripheral stalk is formed by the delta and b chains.</text>
</comment>
<dbReference type="GO" id="GO:0046933">
    <property type="term" value="F:proton-transporting ATP synthase activity, rotational mechanism"/>
    <property type="evidence" value="ECO:0007669"/>
    <property type="project" value="UniProtKB-UniRule"/>
</dbReference>
<keyword evidence="3 15" id="KW-0813">Transport</keyword>
<keyword evidence="5 15" id="KW-0138">CF(0)</keyword>
<comment type="subcellular location">
    <subcellularLocation>
        <location evidence="1">Cell inner membrane</location>
        <topology evidence="1">Single-pass membrane protein</topology>
    </subcellularLocation>
    <subcellularLocation>
        <location evidence="15">Cell membrane</location>
        <topology evidence="15">Single-pass membrane protein</topology>
    </subcellularLocation>
</comment>
<keyword evidence="19" id="KW-1185">Reference proteome</keyword>
<keyword evidence="4 15" id="KW-1003">Cell membrane</keyword>